<dbReference type="InterPro" id="IPR001653">
    <property type="entry name" value="DAP_epimerase_DapF"/>
</dbReference>
<dbReference type="GO" id="GO:0009089">
    <property type="term" value="P:lysine biosynthetic process via diaminopimelate"/>
    <property type="evidence" value="ECO:0007669"/>
    <property type="project" value="UniProtKB-UniRule"/>
</dbReference>
<dbReference type="NCBIfam" id="TIGR00652">
    <property type="entry name" value="DapF"/>
    <property type="match status" value="1"/>
</dbReference>
<proteinExistence type="inferred from homology"/>
<keyword evidence="2" id="KW-0413">Isomerase</keyword>
<reference evidence="4 5" key="1">
    <citation type="submission" date="2016-06" db="EMBL/GenBank/DDBJ databases">
        <authorList>
            <person name="Kjaerup R.B."/>
            <person name="Dalgaard T.S."/>
            <person name="Juul-Madsen H.R."/>
        </authorList>
    </citation>
    <scope>NUCLEOTIDE SEQUENCE [LARGE SCALE GENOMIC DNA]</scope>
    <source>
        <strain evidence="4 5">E3012</strain>
    </source>
</reference>
<evidence type="ECO:0000256" key="1">
    <source>
        <dbReference type="ARBA" id="ARBA00010219"/>
    </source>
</evidence>
<dbReference type="AlphaFoldDB" id="A0A1B9DCE3"/>
<sequence>MDFAKGHEAQNDFILLRDLPAAIPLDGAALSAVCDRHRGLGADGVLRVTVAGSAREAGVFDELPSGVTTDDWFMDHRHPDGSIAKTCGDGLRLVTHYLWVLGLERRRRFVIGTATGAHIVEAQAVDGTAADVIVEMRRATVRGTGRAIVADRRLGGLLIDVGEPHLVCVDPDLAEAGWIDVDNDHPKVDVELYGTAQDVTVDLVTTPTEGAVRMWAFRGGEPAQCVSASGAMAVGLATLNHGAADTGTTTVRTPEDDVVVTVSDAAVHVQGRSVIMAHGRLPDAWWRAQSA</sequence>
<dbReference type="EC" id="5.1.1.7" evidence="3"/>
<organism evidence="4 5">
    <name type="scientific">Mycobacterium malmoense</name>
    <dbReference type="NCBI Taxonomy" id="1780"/>
    <lineage>
        <taxon>Bacteria</taxon>
        <taxon>Bacillati</taxon>
        <taxon>Actinomycetota</taxon>
        <taxon>Actinomycetes</taxon>
        <taxon>Mycobacteriales</taxon>
        <taxon>Mycobacteriaceae</taxon>
        <taxon>Mycobacterium</taxon>
    </lineage>
</organism>
<dbReference type="Pfam" id="PF01678">
    <property type="entry name" value="DAP_epimerase"/>
    <property type="match status" value="1"/>
</dbReference>
<accession>A0A1B9DCE3</accession>
<dbReference type="EMBL" id="MBEE01000049">
    <property type="protein sequence ID" value="OCB60295.1"/>
    <property type="molecule type" value="Genomic_DNA"/>
</dbReference>
<dbReference type="OrthoDB" id="9805408at2"/>
<dbReference type="SUPFAM" id="SSF54506">
    <property type="entry name" value="Diaminopimelate epimerase-like"/>
    <property type="match status" value="2"/>
</dbReference>
<evidence type="ECO:0000256" key="2">
    <source>
        <dbReference type="ARBA" id="ARBA00023235"/>
    </source>
</evidence>
<protein>
    <recommendedName>
        <fullName evidence="3">Diaminopimelate epimerase</fullName>
        <ecNumber evidence="3">5.1.1.7</ecNumber>
    </recommendedName>
</protein>
<comment type="caution">
    <text evidence="4">The sequence shown here is derived from an EMBL/GenBank/DDBJ whole genome shotgun (WGS) entry which is preliminary data.</text>
</comment>
<evidence type="ECO:0000313" key="4">
    <source>
        <dbReference type="EMBL" id="OCB60295.1"/>
    </source>
</evidence>
<dbReference type="Gene3D" id="3.10.310.10">
    <property type="entry name" value="Diaminopimelate Epimerase, Chain A, domain 1"/>
    <property type="match status" value="2"/>
</dbReference>
<dbReference type="PANTHER" id="PTHR31689:SF0">
    <property type="entry name" value="DIAMINOPIMELATE EPIMERASE"/>
    <property type="match status" value="1"/>
</dbReference>
<dbReference type="Proteomes" id="UP000092683">
    <property type="component" value="Unassembled WGS sequence"/>
</dbReference>
<evidence type="ECO:0000313" key="5">
    <source>
        <dbReference type="Proteomes" id="UP000092683"/>
    </source>
</evidence>
<dbReference type="GO" id="GO:0005829">
    <property type="term" value="C:cytosol"/>
    <property type="evidence" value="ECO:0007669"/>
    <property type="project" value="TreeGrafter"/>
</dbReference>
<gene>
    <name evidence="4" type="ORF">A5677_14055</name>
</gene>
<evidence type="ECO:0000256" key="3">
    <source>
        <dbReference type="NCBIfam" id="TIGR00652"/>
    </source>
</evidence>
<comment type="similarity">
    <text evidence="1">Belongs to the diaminopimelate epimerase family.</text>
</comment>
<name>A0A1B9DCE3_MYCMA</name>
<dbReference type="RefSeq" id="WP_042911413.1">
    <property type="nucleotide sequence ID" value="NZ_MBEE01000049.1"/>
</dbReference>
<dbReference type="GO" id="GO:0008837">
    <property type="term" value="F:diaminopimelate epimerase activity"/>
    <property type="evidence" value="ECO:0007669"/>
    <property type="project" value="UniProtKB-UniRule"/>
</dbReference>
<dbReference type="PANTHER" id="PTHR31689">
    <property type="entry name" value="DIAMINOPIMELATE EPIMERASE, CHLOROPLASTIC"/>
    <property type="match status" value="1"/>
</dbReference>